<dbReference type="EMBL" id="CM002924">
    <property type="protein sequence ID" value="KGN56938.1"/>
    <property type="molecule type" value="Genomic_DNA"/>
</dbReference>
<dbReference type="SMART" id="SM00382">
    <property type="entry name" value="AAA"/>
    <property type="match status" value="1"/>
</dbReference>
<dbReference type="FunFam" id="1.10.150.20:FF:000043">
    <property type="entry name" value="Meiotic recombination protein DMC1 homolog"/>
    <property type="match status" value="1"/>
</dbReference>
<evidence type="ECO:0000256" key="4">
    <source>
        <dbReference type="ARBA" id="ARBA00022840"/>
    </source>
</evidence>
<comment type="similarity">
    <text evidence="2">Belongs to the RecA family. DMC1 subfamily.</text>
</comment>
<gene>
    <name evidence="13" type="ORF">Csa_3G145750</name>
</gene>
<dbReference type="GO" id="GO:0003690">
    <property type="term" value="F:double-stranded DNA binding"/>
    <property type="evidence" value="ECO:0000318"/>
    <property type="project" value="GO_Central"/>
</dbReference>
<dbReference type="GO" id="GO:0003697">
    <property type="term" value="F:single-stranded DNA binding"/>
    <property type="evidence" value="ECO:0000318"/>
    <property type="project" value="GO_Central"/>
</dbReference>
<dbReference type="InterPro" id="IPR020587">
    <property type="entry name" value="RecA_monomer-monomer_interface"/>
</dbReference>
<evidence type="ECO:0000313" key="14">
    <source>
        <dbReference type="Proteomes" id="UP000029981"/>
    </source>
</evidence>
<evidence type="ECO:0000313" key="13">
    <source>
        <dbReference type="EMBL" id="KGN56938.1"/>
    </source>
</evidence>
<evidence type="ECO:0000256" key="10">
    <source>
        <dbReference type="RuleBase" id="RU003422"/>
    </source>
</evidence>
<evidence type="ECO:0000256" key="3">
    <source>
        <dbReference type="ARBA" id="ARBA00022741"/>
    </source>
</evidence>
<dbReference type="Proteomes" id="UP000029981">
    <property type="component" value="Chromosome 3"/>
</dbReference>
<dbReference type="SUPFAM" id="SSF52540">
    <property type="entry name" value="P-loop containing nucleoside triphosphate hydrolases"/>
    <property type="match status" value="1"/>
</dbReference>
<dbReference type="FunFam" id="3.40.50.300:FF:000239">
    <property type="entry name" value="Meiotic recombination protein DMC1"/>
    <property type="match status" value="1"/>
</dbReference>
<dbReference type="InterPro" id="IPR027417">
    <property type="entry name" value="P-loop_NTPase"/>
</dbReference>
<dbReference type="AlphaFoldDB" id="A0A0A0L5D5"/>
<reference evidence="13 14" key="2">
    <citation type="journal article" date="2009" name="PLoS ONE">
        <title>An integrated genetic and cytogenetic map of the cucumber genome.</title>
        <authorList>
            <person name="Ren Y."/>
            <person name="Zhang Z."/>
            <person name="Liu J."/>
            <person name="Staub J.E."/>
            <person name="Han Y."/>
            <person name="Cheng Z."/>
            <person name="Li X."/>
            <person name="Lu J."/>
            <person name="Miao H."/>
            <person name="Kang H."/>
            <person name="Xie B."/>
            <person name="Gu X."/>
            <person name="Wang X."/>
            <person name="Du Y."/>
            <person name="Jin W."/>
            <person name="Huang S."/>
        </authorList>
    </citation>
    <scope>NUCLEOTIDE SEQUENCE [LARGE SCALE GENOMIC DNA]</scope>
    <source>
        <strain evidence="14">cv. 9930</strain>
    </source>
</reference>
<keyword evidence="6" id="KW-0539">Nucleus</keyword>
<sequence>MGVPTTRDNMAFGRVLKCGESSKNTPPITSAFEMEAISKHIISLPKTVLRLRHLQDNQRCLQHSSELEICLRYRFPPLCTNYSAIYSLHYLSSSVTVMLLRAEEQSQQLQLVEREDIEDEDDLFEAIDKLTSHGINAGDVKKLQDAGIYTCNGLMMHTKKHLTGIKGLSEAKVDKICEAAEKLVNFGYITGSDALLKRKSVVRITTGSQALDELLGGGIETLAITEAFGEFRSGKTQLAHTLCVSTQLPTSMRGGNGKVAYIDTEGTFRPDRIVPIAERFGMDPGAVLDNIIYARAYTYEHQHNLLLGLAAKMSEEPFKLLIVDSIIALFRVDFTGRGELAERQQKLAQMLSRLTKIAEEFNVAVYMTNQVVADPGGGVFVSDPKKPAGGHVLAHAATVRLMFRKGKGEQRICKVFDAPNLPESEAISLTHITSHLTLPFSRFLKSSNYDLNRTARISDNTRGHCRCEGLRSHMILEY</sequence>
<dbReference type="GO" id="GO:0000794">
    <property type="term" value="C:condensed nuclear chromosome"/>
    <property type="evidence" value="ECO:0000318"/>
    <property type="project" value="GO_Central"/>
</dbReference>
<dbReference type="InterPro" id="IPR011940">
    <property type="entry name" value="Dmc1"/>
</dbReference>
<dbReference type="GO" id="GO:0006312">
    <property type="term" value="P:mitotic recombination"/>
    <property type="evidence" value="ECO:0000318"/>
    <property type="project" value="GO_Central"/>
</dbReference>
<dbReference type="GO" id="GO:0000150">
    <property type="term" value="F:DNA strand exchange activity"/>
    <property type="evidence" value="ECO:0000318"/>
    <property type="project" value="GO_Central"/>
</dbReference>
<dbReference type="PANTHER" id="PTHR22942:SF30">
    <property type="entry name" value="MEIOTIC RECOMBINATION PROTEIN DMC1_LIM15 HOMOLOG"/>
    <property type="match status" value="1"/>
</dbReference>
<feature type="domain" description="RecA family profile 1" evidence="11">
    <location>
        <begin position="200"/>
        <end position="371"/>
    </location>
</feature>
<dbReference type="InterPro" id="IPR003593">
    <property type="entry name" value="AAA+_ATPase"/>
</dbReference>
<keyword evidence="4 10" id="KW-0067">ATP-binding</keyword>
<dbReference type="InterPro" id="IPR013632">
    <property type="entry name" value="Rad51_C"/>
</dbReference>
<evidence type="ECO:0000256" key="1">
    <source>
        <dbReference type="ARBA" id="ARBA00004123"/>
    </source>
</evidence>
<dbReference type="PANTHER" id="PTHR22942">
    <property type="entry name" value="RECA/RAD51/RADA DNA STRAND-PAIRING FAMILY MEMBER"/>
    <property type="match status" value="1"/>
</dbReference>
<dbReference type="GO" id="GO:0008094">
    <property type="term" value="F:ATP-dependent activity, acting on DNA"/>
    <property type="evidence" value="ECO:0000318"/>
    <property type="project" value="GO_Central"/>
</dbReference>
<dbReference type="SUPFAM" id="SSF47794">
    <property type="entry name" value="Rad51 N-terminal domain-like"/>
    <property type="match status" value="1"/>
</dbReference>
<dbReference type="CDD" id="cd19514">
    <property type="entry name" value="DMC1"/>
    <property type="match status" value="1"/>
</dbReference>
<dbReference type="PROSITE" id="PS50162">
    <property type="entry name" value="RECA_2"/>
    <property type="match status" value="1"/>
</dbReference>
<dbReference type="eggNOG" id="KOG1434">
    <property type="taxonomic scope" value="Eukaryota"/>
</dbReference>
<dbReference type="GO" id="GO:0005524">
    <property type="term" value="F:ATP binding"/>
    <property type="evidence" value="ECO:0007669"/>
    <property type="project" value="UniProtKB-KW"/>
</dbReference>
<evidence type="ECO:0000256" key="6">
    <source>
        <dbReference type="ARBA" id="ARBA00023242"/>
    </source>
</evidence>
<organism evidence="13 14">
    <name type="scientific">Cucumis sativus</name>
    <name type="common">Cucumber</name>
    <dbReference type="NCBI Taxonomy" id="3659"/>
    <lineage>
        <taxon>Eukaryota</taxon>
        <taxon>Viridiplantae</taxon>
        <taxon>Streptophyta</taxon>
        <taxon>Embryophyta</taxon>
        <taxon>Tracheophyta</taxon>
        <taxon>Spermatophyta</taxon>
        <taxon>Magnoliopsida</taxon>
        <taxon>eudicotyledons</taxon>
        <taxon>Gunneridae</taxon>
        <taxon>Pentapetalae</taxon>
        <taxon>rosids</taxon>
        <taxon>fabids</taxon>
        <taxon>Cucurbitales</taxon>
        <taxon>Cucurbitaceae</taxon>
        <taxon>Benincaseae</taxon>
        <taxon>Cucumis</taxon>
    </lineage>
</organism>
<reference evidence="13 14" key="3">
    <citation type="journal article" date="2010" name="BMC Genomics">
        <title>Transcriptome sequencing and comparative analysis of cucumber flowers with different sex types.</title>
        <authorList>
            <person name="Guo S."/>
            <person name="Zheng Y."/>
            <person name="Joung J.G."/>
            <person name="Liu S."/>
            <person name="Zhang Z."/>
            <person name="Crasta O.R."/>
            <person name="Sobral B.W."/>
            <person name="Xu Y."/>
            <person name="Huang S."/>
            <person name="Fei Z."/>
        </authorList>
    </citation>
    <scope>NUCLEOTIDE SEQUENCE [LARGE SCALE GENOMIC DNA]</scope>
    <source>
        <strain evidence="14">cv. 9930</strain>
    </source>
</reference>
<dbReference type="GO" id="GO:0000730">
    <property type="term" value="P:DNA recombinase assembly"/>
    <property type="evidence" value="ECO:0000318"/>
    <property type="project" value="GO_Central"/>
</dbReference>
<protein>
    <recommendedName>
        <fullName evidence="9">Meiotic recombination protein DMC1 homolog</fullName>
    </recommendedName>
</protein>
<keyword evidence="3 10" id="KW-0547">Nucleotide-binding</keyword>
<dbReference type="InterPro" id="IPR010995">
    <property type="entry name" value="DNA_repair_Rad51/TF_NusA_a-hlx"/>
</dbReference>
<reference evidence="13 14" key="4">
    <citation type="journal article" date="2011" name="BMC Genomics">
        <title>RNA-Seq improves annotation of protein-coding genes in the cucumber genome.</title>
        <authorList>
            <person name="Li Z."/>
            <person name="Zhang Z."/>
            <person name="Yan P."/>
            <person name="Huang S."/>
            <person name="Fei Z."/>
            <person name="Lin K."/>
        </authorList>
    </citation>
    <scope>NUCLEOTIDE SEQUENCE [LARGE SCALE GENOMIC DNA]</scope>
    <source>
        <strain evidence="14">cv. 9930</strain>
    </source>
</reference>
<dbReference type="Gramene" id="KGN56938">
    <property type="protein sequence ID" value="KGN56938"/>
    <property type="gene ID" value="Csa_3G145750"/>
</dbReference>
<evidence type="ECO:0000259" key="11">
    <source>
        <dbReference type="PROSITE" id="PS50162"/>
    </source>
</evidence>
<dbReference type="PROSITE" id="PS50163">
    <property type="entry name" value="RECA_3"/>
    <property type="match status" value="1"/>
</dbReference>
<evidence type="ECO:0000256" key="7">
    <source>
        <dbReference type="ARBA" id="ARBA00023254"/>
    </source>
</evidence>
<dbReference type="NCBIfam" id="NF003301">
    <property type="entry name" value="PRK04301.1"/>
    <property type="match status" value="1"/>
</dbReference>
<dbReference type="NCBIfam" id="TIGR02238">
    <property type="entry name" value="recomb_DMC1"/>
    <property type="match status" value="1"/>
</dbReference>
<dbReference type="GO" id="GO:0007131">
    <property type="term" value="P:reciprocal meiotic recombination"/>
    <property type="evidence" value="ECO:0000318"/>
    <property type="project" value="GO_Central"/>
</dbReference>
<keyword evidence="5" id="KW-0238">DNA-binding</keyword>
<dbReference type="GO" id="GO:0070192">
    <property type="term" value="P:chromosome organization involved in meiotic cell cycle"/>
    <property type="evidence" value="ECO:0000318"/>
    <property type="project" value="GO_Central"/>
</dbReference>
<dbReference type="GO" id="GO:0042148">
    <property type="term" value="P:DNA strand invasion"/>
    <property type="evidence" value="ECO:0000318"/>
    <property type="project" value="GO_Central"/>
</dbReference>
<evidence type="ECO:0000256" key="2">
    <source>
        <dbReference type="ARBA" id="ARBA00008897"/>
    </source>
</evidence>
<keyword evidence="7" id="KW-0469">Meiosis</keyword>
<dbReference type="STRING" id="3659.A0A0A0L5D5"/>
<dbReference type="GO" id="GO:0140664">
    <property type="term" value="F:ATP-dependent DNA damage sensor activity"/>
    <property type="evidence" value="ECO:0007669"/>
    <property type="project" value="InterPro"/>
</dbReference>
<keyword evidence="14" id="KW-1185">Reference proteome</keyword>
<comment type="subcellular location">
    <subcellularLocation>
        <location evidence="1">Nucleus</location>
    </subcellularLocation>
</comment>
<feature type="domain" description="RecA family profile 2" evidence="12">
    <location>
        <begin position="377"/>
        <end position="426"/>
    </location>
</feature>
<accession>A0A0A0L5D5</accession>
<keyword evidence="8" id="KW-0131">Cell cycle</keyword>
<dbReference type="GO" id="GO:0007129">
    <property type="term" value="P:homologous chromosome pairing at meiosis"/>
    <property type="evidence" value="ECO:0007669"/>
    <property type="project" value="UniProtKB-ARBA"/>
</dbReference>
<evidence type="ECO:0000256" key="9">
    <source>
        <dbReference type="ARBA" id="ARBA00067734"/>
    </source>
</evidence>
<dbReference type="InterPro" id="IPR020588">
    <property type="entry name" value="RecA_ATP-bd"/>
</dbReference>
<dbReference type="Gene3D" id="1.10.150.20">
    <property type="entry name" value="5' to 3' exonuclease, C-terminal subdomain"/>
    <property type="match status" value="1"/>
</dbReference>
<proteinExistence type="inferred from homology"/>
<evidence type="ECO:0000256" key="8">
    <source>
        <dbReference type="ARBA" id="ARBA00023306"/>
    </source>
</evidence>
<evidence type="ECO:0000256" key="5">
    <source>
        <dbReference type="ARBA" id="ARBA00023125"/>
    </source>
</evidence>
<dbReference type="Pfam" id="PF08423">
    <property type="entry name" value="Rad51"/>
    <property type="match status" value="1"/>
</dbReference>
<reference evidence="13 14" key="1">
    <citation type="journal article" date="2009" name="Nat. Genet.">
        <title>The genome of the cucumber, Cucumis sativus L.</title>
        <authorList>
            <person name="Huang S."/>
            <person name="Li R."/>
            <person name="Zhang Z."/>
            <person name="Li L."/>
            <person name="Gu X."/>
            <person name="Fan W."/>
            <person name="Lucas W.J."/>
            <person name="Wang X."/>
            <person name="Xie B."/>
            <person name="Ni P."/>
            <person name="Ren Y."/>
            <person name="Zhu H."/>
            <person name="Li J."/>
            <person name="Lin K."/>
            <person name="Jin W."/>
            <person name="Fei Z."/>
            <person name="Li G."/>
            <person name="Staub J."/>
            <person name="Kilian A."/>
            <person name="van der Vossen E.A."/>
            <person name="Wu Y."/>
            <person name="Guo J."/>
            <person name="He J."/>
            <person name="Jia Z."/>
            <person name="Ren Y."/>
            <person name="Tian G."/>
            <person name="Lu Y."/>
            <person name="Ruan J."/>
            <person name="Qian W."/>
            <person name="Wang M."/>
            <person name="Huang Q."/>
            <person name="Li B."/>
            <person name="Xuan Z."/>
            <person name="Cao J."/>
            <person name="Asan"/>
            <person name="Wu Z."/>
            <person name="Zhang J."/>
            <person name="Cai Q."/>
            <person name="Bai Y."/>
            <person name="Zhao B."/>
            <person name="Han Y."/>
            <person name="Li Y."/>
            <person name="Li X."/>
            <person name="Wang S."/>
            <person name="Shi Q."/>
            <person name="Liu S."/>
            <person name="Cho W.K."/>
            <person name="Kim J.Y."/>
            <person name="Xu Y."/>
            <person name="Heller-Uszynska K."/>
            <person name="Miao H."/>
            <person name="Cheng Z."/>
            <person name="Zhang S."/>
            <person name="Wu J."/>
            <person name="Yang Y."/>
            <person name="Kang H."/>
            <person name="Li M."/>
            <person name="Liang H."/>
            <person name="Ren X."/>
            <person name="Shi Z."/>
            <person name="Wen M."/>
            <person name="Jian M."/>
            <person name="Yang H."/>
            <person name="Zhang G."/>
            <person name="Yang Z."/>
            <person name="Chen R."/>
            <person name="Liu S."/>
            <person name="Li J."/>
            <person name="Ma L."/>
            <person name="Liu H."/>
            <person name="Zhou Y."/>
            <person name="Zhao J."/>
            <person name="Fang X."/>
            <person name="Li G."/>
            <person name="Fang L."/>
            <person name="Li Y."/>
            <person name="Liu D."/>
            <person name="Zheng H."/>
            <person name="Zhang Y."/>
            <person name="Qin N."/>
            <person name="Li Z."/>
            <person name="Yang G."/>
            <person name="Yang S."/>
            <person name="Bolund L."/>
            <person name="Kristiansen K."/>
            <person name="Zheng H."/>
            <person name="Li S."/>
            <person name="Zhang X."/>
            <person name="Yang H."/>
            <person name="Wang J."/>
            <person name="Sun R."/>
            <person name="Zhang B."/>
            <person name="Jiang S."/>
            <person name="Wang J."/>
            <person name="Du Y."/>
            <person name="Li S."/>
        </authorList>
    </citation>
    <scope>NUCLEOTIDE SEQUENCE [LARGE SCALE GENOMIC DNA]</scope>
    <source>
        <strain evidence="14">cv. 9930</strain>
    </source>
</reference>
<name>A0A0A0L5D5_CUCSA</name>
<dbReference type="OMA" id="QQIECIT"/>
<evidence type="ECO:0000259" key="12">
    <source>
        <dbReference type="PROSITE" id="PS50163"/>
    </source>
</evidence>
<dbReference type="Gene3D" id="3.40.50.300">
    <property type="entry name" value="P-loop containing nucleotide triphosphate hydrolases"/>
    <property type="match status" value="1"/>
</dbReference>